<dbReference type="PANTHER" id="PTHR35563:SF2">
    <property type="entry name" value="BARREL METAL-DEPENDENT HYDROLASE, PUTATIVE (AFU_ORTHOLOGUE AFUA_1G16240)-RELATED"/>
    <property type="match status" value="1"/>
</dbReference>
<dbReference type="OrthoDB" id="9787654at2"/>
<dbReference type="STRING" id="1458275.AZ34_00320"/>
<dbReference type="InterPro" id="IPR032466">
    <property type="entry name" value="Metal_Hydrolase"/>
</dbReference>
<proteinExistence type="predicted"/>
<dbReference type="EMBL" id="JEMG01000001">
    <property type="protein sequence ID" value="EYC49666.1"/>
    <property type="molecule type" value="Genomic_DNA"/>
</dbReference>
<dbReference type="eggNOG" id="COG3618">
    <property type="taxonomic scope" value="Bacteria"/>
</dbReference>
<evidence type="ECO:0000259" key="1">
    <source>
        <dbReference type="Pfam" id="PF04909"/>
    </source>
</evidence>
<dbReference type="Proteomes" id="UP000023268">
    <property type="component" value="Unassembled WGS sequence"/>
</dbReference>
<dbReference type="AlphaFoldDB" id="A0A016XCW9"/>
<organism evidence="2 3">
    <name type="scientific">Hylemonella gracilis str. Niagara R</name>
    <dbReference type="NCBI Taxonomy" id="1458275"/>
    <lineage>
        <taxon>Bacteria</taxon>
        <taxon>Pseudomonadati</taxon>
        <taxon>Pseudomonadota</taxon>
        <taxon>Betaproteobacteria</taxon>
        <taxon>Burkholderiales</taxon>
        <taxon>Comamonadaceae</taxon>
        <taxon>Hylemonella</taxon>
    </lineage>
</organism>
<accession>A0A016XCW9</accession>
<comment type="caution">
    <text evidence="2">The sequence shown here is derived from an EMBL/GenBank/DDBJ whole genome shotgun (WGS) entry which is preliminary data.</text>
</comment>
<reference evidence="2 3" key="1">
    <citation type="submission" date="2014-02" db="EMBL/GenBank/DDBJ databases">
        <title>Draft Genome of Hylemonella gracilis isolated from the Niagara River.</title>
        <authorList>
            <person name="Pawlowski D.R."/>
            <person name="Koudelka G.B."/>
        </authorList>
    </citation>
    <scope>NUCLEOTIDE SEQUENCE [LARGE SCALE GENOMIC DNA]</scope>
    <source>
        <strain evidence="2 3">Niagara R</strain>
    </source>
</reference>
<name>A0A016XCW9_9BURK</name>
<dbReference type="PANTHER" id="PTHR35563">
    <property type="entry name" value="BARREL METAL-DEPENDENT HYDROLASE, PUTATIVE (AFU_ORTHOLOGUE AFUA_1G16240)-RELATED"/>
    <property type="match status" value="1"/>
</dbReference>
<dbReference type="SUPFAM" id="SSF51556">
    <property type="entry name" value="Metallo-dependent hydrolases"/>
    <property type="match status" value="1"/>
</dbReference>
<evidence type="ECO:0000313" key="3">
    <source>
        <dbReference type="Proteomes" id="UP000023268"/>
    </source>
</evidence>
<evidence type="ECO:0000313" key="2">
    <source>
        <dbReference type="EMBL" id="EYC49666.1"/>
    </source>
</evidence>
<sequence length="296" mass="32701">MSEISSEPVLTYLRQPSQPVLRLPPGACDAHVHVFGPAAMYPYAPQRHFTPVDAPRETLFALHRRLGIARCVVVQSVVHGLDNRVVEAAIAAGEGRYLGVALVEAQVCDAELRRLAQVGFRGVRFNFMKRLGEAGRIDPIIALTRRLAEVGMHLQVHFESALIHALAGPLAQSAVPVVIDHMGRVDATLGVGHADFQALLRLLENPLFRVKVSGIDRIDAQAPPERRYAAGVALARELVTRFPERCFWGSDWPHPNHTHVPDDGVLVDALARVMPDHAHLEQVLVHNPMNFYRFPA</sequence>
<dbReference type="RefSeq" id="WP_035603515.1">
    <property type="nucleotide sequence ID" value="NZ_JEMG01000001.1"/>
</dbReference>
<dbReference type="GO" id="GO:0016787">
    <property type="term" value="F:hydrolase activity"/>
    <property type="evidence" value="ECO:0007669"/>
    <property type="project" value="UniProtKB-KW"/>
</dbReference>
<dbReference type="InterPro" id="IPR006680">
    <property type="entry name" value="Amidohydro-rel"/>
</dbReference>
<dbReference type="InterPro" id="IPR052358">
    <property type="entry name" value="Aro_Compnd_Degr_Hydrolases"/>
</dbReference>
<feature type="domain" description="Amidohydrolase-related" evidence="1">
    <location>
        <begin position="28"/>
        <end position="294"/>
    </location>
</feature>
<dbReference type="Pfam" id="PF04909">
    <property type="entry name" value="Amidohydro_2"/>
    <property type="match status" value="1"/>
</dbReference>
<protein>
    <submittedName>
        <fullName evidence="2">Amidohydrolase</fullName>
    </submittedName>
</protein>
<gene>
    <name evidence="2" type="ORF">AZ34_00320</name>
</gene>
<dbReference type="Gene3D" id="3.20.20.140">
    <property type="entry name" value="Metal-dependent hydrolases"/>
    <property type="match status" value="1"/>
</dbReference>
<keyword evidence="2" id="KW-0378">Hydrolase</keyword>